<reference evidence="3 4" key="1">
    <citation type="submission" date="2021-06" db="EMBL/GenBank/DDBJ databases">
        <title>Chromosome-level genome assembly of the red-tail catfish (Hemibagrus wyckioides).</title>
        <authorList>
            <person name="Shao F."/>
        </authorList>
    </citation>
    <scope>NUCLEOTIDE SEQUENCE [LARGE SCALE GENOMIC DNA]</scope>
    <source>
        <strain evidence="3">EC202008001</strain>
        <tissue evidence="3">Blood</tissue>
    </source>
</reference>
<accession>A0A9D3P1Y1</accession>
<sequence>MSLSDSSPDSNGFGSANYKIRVENQIVEGKQRNLQSLFGNITNGQGSISGESEEKGWYYLPRSSPVISRSQEKKMKKLRNNKVFHEHTDESLQKRQAPSWVGLLKTPQNIFPEEQTIPTPSTSQVLLLDSHCAPAVTGVKCSDKQRNLSLGSSESQSSSCEEHELLNTGASPLEKGNLTCLNKCAEHEEQVSEAIYRNSVNLDEENAHFVVVDMVLEVLEAAKWAVSQKHSDSFSSTDSGYEELCDHRRSSRQSSRSSHTSLGRCSAEILAQNLLMELERWWISSEELLGEFPLVTVSTSGGEASLSDEIRQKSRMRGTLIWTPPEFQIISSVNPTQRRSEVIASQHFLCAGCGTEIEPRYMKRLRYCDYLGKYFCDCCHGVGEAIIPARVLRHWDFGRYPVCQFSKQLLESIWEKPLFKITDVAKNLYSQAKELQKFREIQEQMLSIKKLLRACRLSEMILDEFQQLPSHLIEELHLFSMDDLVKIKRGQLLTTAKAVMRSATNHVETCELCQAKGFICEFCRGKDVLFPFQTDICTRCKECRACFHTSCFRDEACPKCARLQIRRVART</sequence>
<evidence type="ECO:0000259" key="2">
    <source>
        <dbReference type="SMART" id="SM01175"/>
    </source>
</evidence>
<evidence type="ECO:0000313" key="3">
    <source>
        <dbReference type="EMBL" id="KAG7331440.1"/>
    </source>
</evidence>
<protein>
    <recommendedName>
        <fullName evidence="2">Rubicon Homology domain-containing protein</fullName>
    </recommendedName>
</protein>
<dbReference type="Pfam" id="PF13901">
    <property type="entry name" value="RH_dom"/>
    <property type="match status" value="1"/>
</dbReference>
<name>A0A9D3P1Y1_9TELE</name>
<organism evidence="3 4">
    <name type="scientific">Hemibagrus wyckioides</name>
    <dbReference type="NCBI Taxonomy" id="337641"/>
    <lineage>
        <taxon>Eukaryota</taxon>
        <taxon>Metazoa</taxon>
        <taxon>Chordata</taxon>
        <taxon>Craniata</taxon>
        <taxon>Vertebrata</taxon>
        <taxon>Euteleostomi</taxon>
        <taxon>Actinopterygii</taxon>
        <taxon>Neopterygii</taxon>
        <taxon>Teleostei</taxon>
        <taxon>Ostariophysi</taxon>
        <taxon>Siluriformes</taxon>
        <taxon>Bagridae</taxon>
        <taxon>Hemibagrus</taxon>
    </lineage>
</organism>
<dbReference type="EMBL" id="JAHKSW010000006">
    <property type="protein sequence ID" value="KAG7331440.1"/>
    <property type="molecule type" value="Genomic_DNA"/>
</dbReference>
<dbReference type="SMART" id="SM01175">
    <property type="entry name" value="DUF4206"/>
    <property type="match status" value="1"/>
</dbReference>
<dbReference type="Proteomes" id="UP000824219">
    <property type="component" value="Linkage Group LG06"/>
</dbReference>
<evidence type="ECO:0000256" key="1">
    <source>
        <dbReference type="ARBA" id="ARBA00023006"/>
    </source>
</evidence>
<evidence type="ECO:0000313" key="4">
    <source>
        <dbReference type="Proteomes" id="UP000824219"/>
    </source>
</evidence>
<feature type="domain" description="Rubicon Homology" evidence="2">
    <location>
        <begin position="366"/>
        <end position="567"/>
    </location>
</feature>
<dbReference type="GO" id="GO:0000421">
    <property type="term" value="C:autophagosome membrane"/>
    <property type="evidence" value="ECO:0007669"/>
    <property type="project" value="TreeGrafter"/>
</dbReference>
<dbReference type="PANTHER" id="PTHR45971:SF2">
    <property type="entry name" value="PROTEIN ASSOCIATED WITH UVRAG AS AUTOPHAGY ENHANCER"/>
    <property type="match status" value="1"/>
</dbReference>
<dbReference type="OrthoDB" id="10067503at2759"/>
<dbReference type="InterPro" id="IPR025258">
    <property type="entry name" value="RH_dom"/>
</dbReference>
<dbReference type="PANTHER" id="PTHR45971">
    <property type="entry name" value="PHOX (PX) DOMAIN-CONTAINING PROTEIN"/>
    <property type="match status" value="1"/>
</dbReference>
<keyword evidence="4" id="KW-1185">Reference proteome</keyword>
<proteinExistence type="predicted"/>
<dbReference type="GO" id="GO:0097352">
    <property type="term" value="P:autophagosome maturation"/>
    <property type="evidence" value="ECO:0007669"/>
    <property type="project" value="TreeGrafter"/>
</dbReference>
<dbReference type="AlphaFoldDB" id="A0A9D3P1Y1"/>
<dbReference type="InterPro" id="IPR048569">
    <property type="entry name" value="RUBC_PIKBD"/>
</dbReference>
<keyword evidence="1" id="KW-0072">Autophagy</keyword>
<comment type="caution">
    <text evidence="3">The sequence shown here is derived from an EMBL/GenBank/DDBJ whole genome shotgun (WGS) entry which is preliminary data.</text>
</comment>
<gene>
    <name evidence="3" type="ORF">KOW79_005409</name>
</gene>
<dbReference type="GO" id="GO:1901981">
    <property type="term" value="F:phosphatidylinositol phosphate binding"/>
    <property type="evidence" value="ECO:0007669"/>
    <property type="project" value="TreeGrafter"/>
</dbReference>
<dbReference type="Pfam" id="PF21054">
    <property type="entry name" value="RUBC_PIKBD"/>
    <property type="match status" value="1"/>
</dbReference>
<dbReference type="InterPro" id="IPR052428">
    <property type="entry name" value="Autophagy_HostDef_Reg"/>
</dbReference>
<dbReference type="GO" id="GO:0061909">
    <property type="term" value="P:autophagosome-lysosome fusion"/>
    <property type="evidence" value="ECO:0007669"/>
    <property type="project" value="TreeGrafter"/>
</dbReference>
<dbReference type="GO" id="GO:0061910">
    <property type="term" value="P:autophagosome-endosome fusion"/>
    <property type="evidence" value="ECO:0007669"/>
    <property type="project" value="TreeGrafter"/>
</dbReference>